<keyword evidence="2" id="KW-1185">Reference proteome</keyword>
<sequence length="78" mass="8543">MSRAAKLATEAFAIGLVGDGIVTLLQPRRHAALWRFGPTAWRDSMKVLERRPMLTAALGAAEAGAGLWLASRQRRWKG</sequence>
<organism evidence="1 2">
    <name type="scientific">Sphingomonas lenta</name>
    <dbReference type="NCBI Taxonomy" id="1141887"/>
    <lineage>
        <taxon>Bacteria</taxon>
        <taxon>Pseudomonadati</taxon>
        <taxon>Pseudomonadota</taxon>
        <taxon>Alphaproteobacteria</taxon>
        <taxon>Sphingomonadales</taxon>
        <taxon>Sphingomonadaceae</taxon>
        <taxon>Sphingomonas</taxon>
    </lineage>
</organism>
<dbReference type="RefSeq" id="WP_095997557.1">
    <property type="nucleotide sequence ID" value="NZ_NSLI01000002.1"/>
</dbReference>
<evidence type="ECO:0000313" key="2">
    <source>
        <dbReference type="Proteomes" id="UP000218151"/>
    </source>
</evidence>
<proteinExistence type="predicted"/>
<reference evidence="2" key="1">
    <citation type="submission" date="2017-09" db="EMBL/GenBank/DDBJ databases">
        <authorList>
            <person name="Feng G."/>
            <person name="Zhu H."/>
        </authorList>
    </citation>
    <scope>NUCLEOTIDE SEQUENCE [LARGE SCALE GENOMIC DNA]</scope>
    <source>
        <strain evidence="2">1PNM-20</strain>
    </source>
</reference>
<evidence type="ECO:0000313" key="1">
    <source>
        <dbReference type="EMBL" id="PAX09059.1"/>
    </source>
</evidence>
<accession>A0A2A2SIK0</accession>
<dbReference type="Proteomes" id="UP000218151">
    <property type="component" value="Unassembled WGS sequence"/>
</dbReference>
<dbReference type="AlphaFoldDB" id="A0A2A2SIK0"/>
<gene>
    <name evidence="1" type="ORF">CKY28_06960</name>
</gene>
<dbReference type="OrthoDB" id="4951688at2"/>
<dbReference type="EMBL" id="NSLI01000002">
    <property type="protein sequence ID" value="PAX09059.1"/>
    <property type="molecule type" value="Genomic_DNA"/>
</dbReference>
<name>A0A2A2SIK0_9SPHN</name>
<protein>
    <submittedName>
        <fullName evidence="1">Uncharacterized protein</fullName>
    </submittedName>
</protein>
<comment type="caution">
    <text evidence="1">The sequence shown here is derived from an EMBL/GenBank/DDBJ whole genome shotgun (WGS) entry which is preliminary data.</text>
</comment>